<gene>
    <name evidence="2" type="ORF">ACFSTF_15065</name>
</gene>
<proteinExistence type="predicted"/>
<keyword evidence="1" id="KW-1133">Transmembrane helix</keyword>
<sequence>MKKKIGNTIVTLFIILLLIIIGLLWFQKYTTGDIKEREKILSATMWELQKEGYSQKDIFKIRVDYNWEKGGRLPYQVMVIFKKDKANYIDYGWNDVNQKYIEKYSSEASEYNKDGTLYHQK</sequence>
<evidence type="ECO:0000256" key="1">
    <source>
        <dbReference type="SAM" id="Phobius"/>
    </source>
</evidence>
<accession>A0ABW5PUJ0</accession>
<organism evidence="2 3">
    <name type="scientific">Terrilactibacillus laevilacticus</name>
    <dbReference type="NCBI Taxonomy" id="1380157"/>
    <lineage>
        <taxon>Bacteria</taxon>
        <taxon>Bacillati</taxon>
        <taxon>Bacillota</taxon>
        <taxon>Bacilli</taxon>
        <taxon>Bacillales</taxon>
        <taxon>Bacillaceae</taxon>
        <taxon>Terrilactibacillus</taxon>
    </lineage>
</organism>
<keyword evidence="3" id="KW-1185">Reference proteome</keyword>
<protein>
    <submittedName>
        <fullName evidence="2">DUF3139 domain-containing protein</fullName>
    </submittedName>
</protein>
<keyword evidence="1" id="KW-0472">Membrane</keyword>
<name>A0ABW5PUJ0_9BACI</name>
<reference evidence="3" key="1">
    <citation type="journal article" date="2019" name="Int. J. Syst. Evol. Microbiol.">
        <title>The Global Catalogue of Microorganisms (GCM) 10K type strain sequencing project: providing services to taxonomists for standard genome sequencing and annotation.</title>
        <authorList>
            <consortium name="The Broad Institute Genomics Platform"/>
            <consortium name="The Broad Institute Genome Sequencing Center for Infectious Disease"/>
            <person name="Wu L."/>
            <person name="Ma J."/>
        </authorList>
    </citation>
    <scope>NUCLEOTIDE SEQUENCE [LARGE SCALE GENOMIC DNA]</scope>
    <source>
        <strain evidence="3">TISTR 2241</strain>
    </source>
</reference>
<dbReference type="Pfam" id="PF11337">
    <property type="entry name" value="DUF3139"/>
    <property type="match status" value="1"/>
</dbReference>
<feature type="transmembrane region" description="Helical" evidence="1">
    <location>
        <begin position="7"/>
        <end position="26"/>
    </location>
</feature>
<evidence type="ECO:0000313" key="2">
    <source>
        <dbReference type="EMBL" id="MFD2618609.1"/>
    </source>
</evidence>
<dbReference type="Proteomes" id="UP001597458">
    <property type="component" value="Unassembled WGS sequence"/>
</dbReference>
<dbReference type="EMBL" id="JBHUMR010000023">
    <property type="protein sequence ID" value="MFD2618609.1"/>
    <property type="molecule type" value="Genomic_DNA"/>
</dbReference>
<keyword evidence="1" id="KW-0812">Transmembrane</keyword>
<evidence type="ECO:0000313" key="3">
    <source>
        <dbReference type="Proteomes" id="UP001597458"/>
    </source>
</evidence>
<dbReference type="RefSeq" id="WP_141191727.1">
    <property type="nucleotide sequence ID" value="NZ_JBHUMR010000023.1"/>
</dbReference>
<dbReference type="InterPro" id="IPR021486">
    <property type="entry name" value="DUF3139"/>
</dbReference>
<comment type="caution">
    <text evidence="2">The sequence shown here is derived from an EMBL/GenBank/DDBJ whole genome shotgun (WGS) entry which is preliminary data.</text>
</comment>